<evidence type="ECO:0000256" key="12">
    <source>
        <dbReference type="ARBA" id="ARBA00023012"/>
    </source>
</evidence>
<dbReference type="PROSITE" id="PS50885">
    <property type="entry name" value="HAMP"/>
    <property type="match status" value="1"/>
</dbReference>
<dbReference type="InterPro" id="IPR004358">
    <property type="entry name" value="Sig_transdc_His_kin-like_C"/>
</dbReference>
<feature type="domain" description="Histidine kinase" evidence="15">
    <location>
        <begin position="146"/>
        <end position="363"/>
    </location>
</feature>
<dbReference type="PANTHER" id="PTHR45528:SF1">
    <property type="entry name" value="SENSOR HISTIDINE KINASE CPXA"/>
    <property type="match status" value="1"/>
</dbReference>
<keyword evidence="11 14" id="KW-1133">Transmembrane helix</keyword>
<dbReference type="PRINTS" id="PR00344">
    <property type="entry name" value="BCTRLSENSOR"/>
</dbReference>
<dbReference type="CDD" id="cd00082">
    <property type="entry name" value="HisKA"/>
    <property type="match status" value="1"/>
</dbReference>
<dbReference type="SUPFAM" id="SSF55874">
    <property type="entry name" value="ATPase domain of HSP90 chaperone/DNA topoisomerase II/histidine kinase"/>
    <property type="match status" value="1"/>
</dbReference>
<dbReference type="SMART" id="SM00388">
    <property type="entry name" value="HisKA"/>
    <property type="match status" value="1"/>
</dbReference>
<dbReference type="GeneID" id="77006861"/>
<dbReference type="InterPro" id="IPR005467">
    <property type="entry name" value="His_kinase_dom"/>
</dbReference>
<dbReference type="Pfam" id="PF00512">
    <property type="entry name" value="HisKA"/>
    <property type="match status" value="1"/>
</dbReference>
<comment type="catalytic activity">
    <reaction evidence="1">
        <text>ATP + protein L-histidine = ADP + protein N-phospho-L-histidine.</text>
        <dbReference type="EC" id="2.7.13.3"/>
    </reaction>
</comment>
<evidence type="ECO:0000313" key="18">
    <source>
        <dbReference type="Proteomes" id="UP000029278"/>
    </source>
</evidence>
<keyword evidence="7 14" id="KW-0812">Transmembrane</keyword>
<dbReference type="Pfam" id="PF02518">
    <property type="entry name" value="HATPase_c"/>
    <property type="match status" value="1"/>
</dbReference>
<keyword evidence="9 17" id="KW-0418">Kinase</keyword>
<evidence type="ECO:0000256" key="10">
    <source>
        <dbReference type="ARBA" id="ARBA00022840"/>
    </source>
</evidence>
<evidence type="ECO:0000256" key="5">
    <source>
        <dbReference type="ARBA" id="ARBA00022553"/>
    </source>
</evidence>
<dbReference type="PATRIC" id="fig|44252.3.peg.2597"/>
<evidence type="ECO:0000256" key="3">
    <source>
        <dbReference type="ARBA" id="ARBA00012438"/>
    </source>
</evidence>
<keyword evidence="12" id="KW-0902">Two-component regulatory system</keyword>
<dbReference type="AlphaFoldDB" id="A0A090ZCQ5"/>
<dbReference type="Gene3D" id="3.30.565.10">
    <property type="entry name" value="Histidine kinase-like ATPase, C-terminal domain"/>
    <property type="match status" value="1"/>
</dbReference>
<dbReference type="HOGENOM" id="CLU_000445_89_3_9"/>
<evidence type="ECO:0000256" key="6">
    <source>
        <dbReference type="ARBA" id="ARBA00022679"/>
    </source>
</evidence>
<evidence type="ECO:0000259" key="16">
    <source>
        <dbReference type="PROSITE" id="PS50885"/>
    </source>
</evidence>
<evidence type="ECO:0000256" key="7">
    <source>
        <dbReference type="ARBA" id="ARBA00022692"/>
    </source>
</evidence>
<dbReference type="OrthoDB" id="9792991at2"/>
<dbReference type="GO" id="GO:0005524">
    <property type="term" value="F:ATP binding"/>
    <property type="evidence" value="ECO:0007669"/>
    <property type="project" value="UniProtKB-KW"/>
</dbReference>
<dbReference type="InterPro" id="IPR003660">
    <property type="entry name" value="HAMP_dom"/>
</dbReference>
<dbReference type="RefSeq" id="WP_036622495.1">
    <property type="nucleotide sequence ID" value="NZ_JAKOBR010000091.1"/>
</dbReference>
<protein>
    <recommendedName>
        <fullName evidence="3">histidine kinase</fullName>
        <ecNumber evidence="3">2.7.13.3</ecNumber>
    </recommendedName>
</protein>
<evidence type="ECO:0000256" key="9">
    <source>
        <dbReference type="ARBA" id="ARBA00022777"/>
    </source>
</evidence>
<evidence type="ECO:0000256" key="4">
    <source>
        <dbReference type="ARBA" id="ARBA00022475"/>
    </source>
</evidence>
<dbReference type="FunFam" id="1.10.287.130:FF:000008">
    <property type="entry name" value="Two-component sensor histidine kinase"/>
    <property type="match status" value="1"/>
</dbReference>
<name>A0A090ZCQ5_PAEMA</name>
<keyword evidence="8" id="KW-0547">Nucleotide-binding</keyword>
<keyword evidence="4" id="KW-1003">Cell membrane</keyword>
<dbReference type="GO" id="GO:0000155">
    <property type="term" value="F:phosphorelay sensor kinase activity"/>
    <property type="evidence" value="ECO:0007669"/>
    <property type="project" value="InterPro"/>
</dbReference>
<dbReference type="GO" id="GO:0005886">
    <property type="term" value="C:plasma membrane"/>
    <property type="evidence" value="ECO:0007669"/>
    <property type="project" value="UniProtKB-SubCell"/>
</dbReference>
<dbReference type="InterPro" id="IPR050398">
    <property type="entry name" value="HssS/ArlS-like"/>
</dbReference>
<evidence type="ECO:0000256" key="1">
    <source>
        <dbReference type="ARBA" id="ARBA00000085"/>
    </source>
</evidence>
<dbReference type="PANTHER" id="PTHR45528">
    <property type="entry name" value="SENSOR HISTIDINE KINASE CPXA"/>
    <property type="match status" value="1"/>
</dbReference>
<evidence type="ECO:0000256" key="2">
    <source>
        <dbReference type="ARBA" id="ARBA00004651"/>
    </source>
</evidence>
<dbReference type="SUPFAM" id="SSF47384">
    <property type="entry name" value="Homodimeric domain of signal transducing histidine kinase"/>
    <property type="match status" value="1"/>
</dbReference>
<dbReference type="Proteomes" id="UP000029278">
    <property type="component" value="Unassembled WGS sequence"/>
</dbReference>
<reference evidence="17 18" key="1">
    <citation type="submission" date="2014-04" db="EMBL/GenBank/DDBJ databases">
        <authorList>
            <person name="Bishop-Lilly K.A."/>
            <person name="Broomall S.M."/>
            <person name="Chain P.S."/>
            <person name="Chertkov O."/>
            <person name="Coyne S.R."/>
            <person name="Daligault H.E."/>
            <person name="Davenport K.W."/>
            <person name="Erkkila T."/>
            <person name="Frey K.G."/>
            <person name="Gibbons H.S."/>
            <person name="Gu W."/>
            <person name="Jaissle J."/>
            <person name="Johnson S.L."/>
            <person name="Koroleva G.I."/>
            <person name="Ladner J.T."/>
            <person name="Lo C.-C."/>
            <person name="Minogue T.D."/>
            <person name="Munk C."/>
            <person name="Palacios G.F."/>
            <person name="Redden C.L."/>
            <person name="Rosenzweig C.N."/>
            <person name="Scholz M.B."/>
            <person name="Teshima H."/>
            <person name="Xu Y."/>
        </authorList>
    </citation>
    <scope>NUCLEOTIDE SEQUENCE [LARGE SCALE GENOMIC DNA]</scope>
    <source>
        <strain evidence="17 18">8244</strain>
    </source>
</reference>
<dbReference type="CDD" id="cd00075">
    <property type="entry name" value="HATPase"/>
    <property type="match status" value="1"/>
</dbReference>
<feature type="domain" description="HAMP" evidence="16">
    <location>
        <begin position="80"/>
        <end position="131"/>
    </location>
</feature>
<keyword evidence="6" id="KW-0808">Transferase</keyword>
<feature type="transmembrane region" description="Helical" evidence="14">
    <location>
        <begin position="7"/>
        <end position="36"/>
    </location>
</feature>
<accession>A0A090ZCQ5</accession>
<dbReference type="CDD" id="cd06225">
    <property type="entry name" value="HAMP"/>
    <property type="match status" value="1"/>
</dbReference>
<organism evidence="17 18">
    <name type="scientific">Paenibacillus macerans</name>
    <name type="common">Bacillus macerans</name>
    <dbReference type="NCBI Taxonomy" id="44252"/>
    <lineage>
        <taxon>Bacteria</taxon>
        <taxon>Bacillati</taxon>
        <taxon>Bacillota</taxon>
        <taxon>Bacilli</taxon>
        <taxon>Bacillales</taxon>
        <taxon>Paenibacillaceae</taxon>
        <taxon>Paenibacillus</taxon>
    </lineage>
</organism>
<keyword evidence="10" id="KW-0067">ATP-binding</keyword>
<evidence type="ECO:0000256" key="8">
    <source>
        <dbReference type="ARBA" id="ARBA00022741"/>
    </source>
</evidence>
<dbReference type="InterPro" id="IPR036097">
    <property type="entry name" value="HisK_dim/P_sf"/>
</dbReference>
<keyword evidence="5" id="KW-0597">Phosphoprotein</keyword>
<comment type="caution">
    <text evidence="17">The sequence shown here is derived from an EMBL/GenBank/DDBJ whole genome shotgun (WGS) entry which is preliminary data.</text>
</comment>
<evidence type="ECO:0000259" key="15">
    <source>
        <dbReference type="PROSITE" id="PS50109"/>
    </source>
</evidence>
<keyword evidence="18" id="KW-1185">Reference proteome</keyword>
<dbReference type="PROSITE" id="PS50109">
    <property type="entry name" value="HIS_KIN"/>
    <property type="match status" value="1"/>
</dbReference>
<dbReference type="STRING" id="44252.DJ90_2671"/>
<dbReference type="InterPro" id="IPR003661">
    <property type="entry name" value="HisK_dim/P_dom"/>
</dbReference>
<evidence type="ECO:0000313" key="17">
    <source>
        <dbReference type="EMBL" id="KFN09059.1"/>
    </source>
</evidence>
<evidence type="ECO:0000256" key="14">
    <source>
        <dbReference type="SAM" id="Phobius"/>
    </source>
</evidence>
<dbReference type="EC" id="2.7.13.3" evidence="3"/>
<evidence type="ECO:0000256" key="11">
    <source>
        <dbReference type="ARBA" id="ARBA00022989"/>
    </source>
</evidence>
<evidence type="ECO:0000256" key="13">
    <source>
        <dbReference type="ARBA" id="ARBA00023136"/>
    </source>
</evidence>
<dbReference type="Gene3D" id="1.10.287.130">
    <property type="match status" value="1"/>
</dbReference>
<comment type="subcellular location">
    <subcellularLocation>
        <location evidence="2">Cell membrane</location>
        <topology evidence="2">Multi-pass membrane protein</topology>
    </subcellularLocation>
</comment>
<proteinExistence type="predicted"/>
<gene>
    <name evidence="17" type="ORF">DJ90_2671</name>
</gene>
<dbReference type="InterPro" id="IPR003594">
    <property type="entry name" value="HATPase_dom"/>
</dbReference>
<feature type="transmembrane region" description="Helical" evidence="14">
    <location>
        <begin position="56"/>
        <end position="74"/>
    </location>
</feature>
<dbReference type="EMBL" id="JMQA01000024">
    <property type="protein sequence ID" value="KFN09059.1"/>
    <property type="molecule type" value="Genomic_DNA"/>
</dbReference>
<dbReference type="InterPro" id="IPR036890">
    <property type="entry name" value="HATPase_C_sf"/>
</dbReference>
<sequence length="373" mass="43754">MKASLRFLTWLFWTTVASLISLLLLILLARLFYMLYPEMSVYTFIVWINRNIGFPLAYYLAGVPILLLFALYFYRRSVRRHEKKYLELLIEEVHKIEEGSVRKIPVENVGQLGQLATDINRMVERLRTSMEEERRAEQTKNELITNVSHDLRTPLTSITGYLGLIDQDRYRDEVELRYYVNMAYEESLRLKQLLQDLFEFTRLQNKEMKLQKTRINLAEMLDQIIAHFGWQLQESGMECRLYLQGRHLYVHADGDKLRRVYENLITNAIRYGHEGKYIDIRGWMEGEEAVTEVANYGDPIPESDLPHLFDRFYRVEKSRASHTGGSGIGLAIAKHIVDLHQGTIAADSNEYRTVFTVRLPQNSESFKKNEEIS</sequence>
<dbReference type="FunFam" id="3.30.565.10:FF:000013">
    <property type="entry name" value="Two-component sensor histidine kinase"/>
    <property type="match status" value="1"/>
</dbReference>
<keyword evidence="13 14" id="KW-0472">Membrane</keyword>
<dbReference type="SMART" id="SM00387">
    <property type="entry name" value="HATPase_c"/>
    <property type="match status" value="1"/>
</dbReference>